<feature type="region of interest" description="Disordered" evidence="1">
    <location>
        <begin position="1"/>
        <end position="40"/>
    </location>
</feature>
<proteinExistence type="predicted"/>
<organism evidence="3 4">
    <name type="scientific">Streptomyces nigrescens</name>
    <dbReference type="NCBI Taxonomy" id="1920"/>
    <lineage>
        <taxon>Bacteria</taxon>
        <taxon>Bacillati</taxon>
        <taxon>Actinomycetota</taxon>
        <taxon>Actinomycetes</taxon>
        <taxon>Kitasatosporales</taxon>
        <taxon>Streptomycetaceae</taxon>
        <taxon>Streptomyces</taxon>
    </lineage>
</organism>
<keyword evidence="2" id="KW-1133">Transmembrane helix</keyword>
<evidence type="ECO:0000256" key="2">
    <source>
        <dbReference type="SAM" id="Phobius"/>
    </source>
</evidence>
<dbReference type="EMBL" id="BLIP01000001">
    <property type="protein sequence ID" value="GFE19687.1"/>
    <property type="molecule type" value="Genomic_DNA"/>
</dbReference>
<evidence type="ECO:0000313" key="4">
    <source>
        <dbReference type="Proteomes" id="UP000429552"/>
    </source>
</evidence>
<protein>
    <submittedName>
        <fullName evidence="3">Uncharacterized protein</fullName>
    </submittedName>
</protein>
<dbReference type="AlphaFoldDB" id="A0A640T7H1"/>
<feature type="compositionally biased region" description="Basic residues" evidence="1">
    <location>
        <begin position="1"/>
        <end position="12"/>
    </location>
</feature>
<dbReference type="Proteomes" id="UP000429552">
    <property type="component" value="Unassembled WGS sequence"/>
</dbReference>
<comment type="caution">
    <text evidence="3">The sequence shown here is derived from an EMBL/GenBank/DDBJ whole genome shotgun (WGS) entry which is preliminary data.</text>
</comment>
<keyword evidence="2" id="KW-0472">Membrane</keyword>
<feature type="transmembrane region" description="Helical" evidence="2">
    <location>
        <begin position="46"/>
        <end position="67"/>
    </location>
</feature>
<evidence type="ECO:0000256" key="1">
    <source>
        <dbReference type="SAM" id="MobiDB-lite"/>
    </source>
</evidence>
<sequence length="91" mass="9973">MSLRYAGRHTGGRPHVPNTPNTSKASPHKPPRPAPRTADRRRVKKIALWVGLGACLAISIAVLIRLVHGFYEMDHPPGGWCQNNSAACVHF</sequence>
<keyword evidence="2" id="KW-0812">Transmembrane</keyword>
<accession>A0A640T7H1</accession>
<evidence type="ECO:0000313" key="3">
    <source>
        <dbReference type="EMBL" id="GFE19687.1"/>
    </source>
</evidence>
<gene>
    <name evidence="3" type="ORF">Sliba_01400</name>
</gene>
<name>A0A640T7H1_STRNI</name>
<reference evidence="3 4" key="1">
    <citation type="submission" date="2019-12" db="EMBL/GenBank/DDBJ databases">
        <title>Whole genome shotgun sequence of Streptomyces libani subsp. libani NBRC 13452.</title>
        <authorList>
            <person name="Ichikawa N."/>
            <person name="Kimura A."/>
            <person name="Kitahashi Y."/>
            <person name="Komaki H."/>
            <person name="Tamura T."/>
        </authorList>
    </citation>
    <scope>NUCLEOTIDE SEQUENCE [LARGE SCALE GENOMIC DNA]</scope>
    <source>
        <strain evidence="3 4">NBRC 13452</strain>
    </source>
</reference>
<dbReference type="RefSeq" id="WP_190076387.1">
    <property type="nucleotide sequence ID" value="NZ_BMSS01000011.1"/>
</dbReference>